<gene>
    <name evidence="2" type="ORF">Taro_002121</name>
</gene>
<feature type="non-terminal residue" evidence="2">
    <location>
        <position position="1"/>
    </location>
</feature>
<proteinExistence type="predicted"/>
<evidence type="ECO:0000256" key="1">
    <source>
        <dbReference type="SAM" id="MobiDB-lite"/>
    </source>
</evidence>
<organism evidence="2 3">
    <name type="scientific">Colocasia esculenta</name>
    <name type="common">Wild taro</name>
    <name type="synonym">Arum esculentum</name>
    <dbReference type="NCBI Taxonomy" id="4460"/>
    <lineage>
        <taxon>Eukaryota</taxon>
        <taxon>Viridiplantae</taxon>
        <taxon>Streptophyta</taxon>
        <taxon>Embryophyta</taxon>
        <taxon>Tracheophyta</taxon>
        <taxon>Spermatophyta</taxon>
        <taxon>Magnoliopsida</taxon>
        <taxon>Liliopsida</taxon>
        <taxon>Araceae</taxon>
        <taxon>Aroideae</taxon>
        <taxon>Colocasieae</taxon>
        <taxon>Colocasia</taxon>
    </lineage>
</organism>
<dbReference type="EMBL" id="NMUH01000048">
    <property type="protein sequence ID" value="MQL69802.1"/>
    <property type="molecule type" value="Genomic_DNA"/>
</dbReference>
<sequence>DTARQILKGARGIVVIDDRAANHFPTPLEERLLSLPPLQHPTTLWQVSSKDDVAVGRVRQDISQDGNHGQGMDAERVQEPEKELGR</sequence>
<evidence type="ECO:0000313" key="3">
    <source>
        <dbReference type="Proteomes" id="UP000652761"/>
    </source>
</evidence>
<comment type="caution">
    <text evidence="2">The sequence shown here is derived from an EMBL/GenBank/DDBJ whole genome shotgun (WGS) entry which is preliminary data.</text>
</comment>
<feature type="compositionally biased region" description="Basic and acidic residues" evidence="1">
    <location>
        <begin position="73"/>
        <end position="86"/>
    </location>
</feature>
<dbReference type="OrthoDB" id="1647286at2759"/>
<keyword evidence="3" id="KW-1185">Reference proteome</keyword>
<reference evidence="2" key="1">
    <citation type="submission" date="2017-07" db="EMBL/GenBank/DDBJ databases">
        <title>Taro Niue Genome Assembly and Annotation.</title>
        <authorList>
            <person name="Atibalentja N."/>
            <person name="Keating K."/>
            <person name="Fields C.J."/>
        </authorList>
    </citation>
    <scope>NUCLEOTIDE SEQUENCE</scope>
    <source>
        <strain evidence="2">Niue_2</strain>
        <tissue evidence="2">Leaf</tissue>
    </source>
</reference>
<protein>
    <submittedName>
        <fullName evidence="2">Uncharacterized protein</fullName>
    </submittedName>
</protein>
<dbReference type="AlphaFoldDB" id="A0A843TBU3"/>
<evidence type="ECO:0000313" key="2">
    <source>
        <dbReference type="EMBL" id="MQL69802.1"/>
    </source>
</evidence>
<accession>A0A843TBU3</accession>
<dbReference type="Proteomes" id="UP000652761">
    <property type="component" value="Unassembled WGS sequence"/>
</dbReference>
<feature type="region of interest" description="Disordered" evidence="1">
    <location>
        <begin position="60"/>
        <end position="86"/>
    </location>
</feature>
<name>A0A843TBU3_COLES</name>